<name>A0ABP5I7A4_9ACTN</name>
<dbReference type="EMBL" id="BAAANS010000009">
    <property type="protein sequence ID" value="GAA2092177.1"/>
    <property type="molecule type" value="Genomic_DNA"/>
</dbReference>
<dbReference type="Proteomes" id="UP001500897">
    <property type="component" value="Unassembled WGS sequence"/>
</dbReference>
<accession>A0ABP5I7A4</accession>
<keyword evidence="3" id="KW-1185">Reference proteome</keyword>
<protein>
    <submittedName>
        <fullName evidence="2">Uncharacterized protein</fullName>
    </submittedName>
</protein>
<gene>
    <name evidence="2" type="ORF">GCM10009759_17630</name>
</gene>
<evidence type="ECO:0000313" key="2">
    <source>
        <dbReference type="EMBL" id="GAA2092177.1"/>
    </source>
</evidence>
<dbReference type="RefSeq" id="WP_344551367.1">
    <property type="nucleotide sequence ID" value="NZ_BAAANS010000009.1"/>
</dbReference>
<comment type="caution">
    <text evidence="2">The sequence shown here is derived from an EMBL/GenBank/DDBJ whole genome shotgun (WGS) entry which is preliminary data.</text>
</comment>
<organism evidence="2 3">
    <name type="scientific">Kitasatospora saccharophila</name>
    <dbReference type="NCBI Taxonomy" id="407973"/>
    <lineage>
        <taxon>Bacteria</taxon>
        <taxon>Bacillati</taxon>
        <taxon>Actinomycetota</taxon>
        <taxon>Actinomycetes</taxon>
        <taxon>Kitasatosporales</taxon>
        <taxon>Streptomycetaceae</taxon>
        <taxon>Kitasatospora</taxon>
    </lineage>
</organism>
<reference evidence="3" key="1">
    <citation type="journal article" date="2019" name="Int. J. Syst. Evol. Microbiol.">
        <title>The Global Catalogue of Microorganisms (GCM) 10K type strain sequencing project: providing services to taxonomists for standard genome sequencing and annotation.</title>
        <authorList>
            <consortium name="The Broad Institute Genomics Platform"/>
            <consortium name="The Broad Institute Genome Sequencing Center for Infectious Disease"/>
            <person name="Wu L."/>
            <person name="Ma J."/>
        </authorList>
    </citation>
    <scope>NUCLEOTIDE SEQUENCE [LARGE SCALE GENOMIC DNA]</scope>
    <source>
        <strain evidence="3">JCM 14559</strain>
    </source>
</reference>
<feature type="compositionally biased region" description="Low complexity" evidence="1">
    <location>
        <begin position="189"/>
        <end position="199"/>
    </location>
</feature>
<feature type="region of interest" description="Disordered" evidence="1">
    <location>
        <begin position="175"/>
        <end position="206"/>
    </location>
</feature>
<evidence type="ECO:0000313" key="3">
    <source>
        <dbReference type="Proteomes" id="UP001500897"/>
    </source>
</evidence>
<evidence type="ECO:0000256" key="1">
    <source>
        <dbReference type="SAM" id="MobiDB-lite"/>
    </source>
</evidence>
<proteinExistence type="predicted"/>
<sequence length="206" mass="21951">MSAYTPAELQALRAAYPHDRVPDDDGDLTLYLATKALAEVTGGLTESLGVFRAADWDAVLADDHVSLLTKPIEATTTGIDLLLQGGHEVQAELLITTRRRMIRTLGPVLEQAEYLAVHADGPRRAEAVEHLQQAFEGARESLTAAAELLQRHLDRQTPAPQRALGRSAAARAVSRVLPAAPAPAPVPGPNATATQAAAEQAKRHGR</sequence>